<dbReference type="AlphaFoldDB" id="A0A2N1PUJ5"/>
<name>A0A2N1PUJ5_9BACT</name>
<reference evidence="1 2" key="1">
    <citation type="journal article" date="2017" name="ISME J.">
        <title>Potential for microbial H2 and metal transformations associated with novel bacteria and archaea in deep terrestrial subsurface sediments.</title>
        <authorList>
            <person name="Hernsdorf A.W."/>
            <person name="Amano Y."/>
            <person name="Miyakawa K."/>
            <person name="Ise K."/>
            <person name="Suzuki Y."/>
            <person name="Anantharaman K."/>
            <person name="Probst A."/>
            <person name="Burstein D."/>
            <person name="Thomas B.C."/>
            <person name="Banfield J.F."/>
        </authorList>
    </citation>
    <scope>NUCLEOTIDE SEQUENCE [LARGE SCALE GENOMIC DNA]</scope>
    <source>
        <strain evidence="1">HGW-Wallbacteria-1</strain>
    </source>
</reference>
<dbReference type="GO" id="GO:1990112">
    <property type="term" value="C:RQC complex"/>
    <property type="evidence" value="ECO:0007669"/>
    <property type="project" value="TreeGrafter"/>
</dbReference>
<organism evidence="1 2">
    <name type="scientific">Candidatus Wallbacteria bacterium HGW-Wallbacteria-1</name>
    <dbReference type="NCBI Taxonomy" id="2013854"/>
    <lineage>
        <taxon>Bacteria</taxon>
        <taxon>Candidatus Walliibacteriota</taxon>
    </lineage>
</organism>
<proteinExistence type="predicted"/>
<evidence type="ECO:0008006" key="3">
    <source>
        <dbReference type="Google" id="ProtNLM"/>
    </source>
</evidence>
<dbReference type="Pfam" id="PF05833">
    <property type="entry name" value="NFACT_N"/>
    <property type="match status" value="2"/>
</dbReference>
<protein>
    <recommendedName>
        <fullName evidence="3">NFACT RNA-binding domain-containing protein</fullName>
    </recommendedName>
</protein>
<dbReference type="GO" id="GO:0000049">
    <property type="term" value="F:tRNA binding"/>
    <property type="evidence" value="ECO:0007669"/>
    <property type="project" value="TreeGrafter"/>
</dbReference>
<dbReference type="InterPro" id="IPR051608">
    <property type="entry name" value="RQC_Subunit_NEMF"/>
</dbReference>
<sequence>MGFDAKAISLVIAEMNRTLQGGRIRKVLRPSRHLFLFQVESFSRKWALLVSIDPSRLVFTMTGWSDPDIQIMSSAGPDDPLTLQFRKYLKDGKIRLVHQHQMDRVCCIDIEKVDDGGNHYLTTVITELTGRSSNLIMVEGPGDKVIAAAVYHPPTGPQARPVIPGSSYVYPVAPASRFVDVIDDSVMLPSMANEGKAGEAVQCQKIFSIWIGGQRAKSLDLLRNRVDRVLKKIQDKALLKKKRMQAELDEIHQTMELRIKADSIMSSLHIIGTARGSIEIPDCHRGGNIPVDLDPSRTAVECANLLYKRARRLDSRSRLLKPLIETEEGILSSIELFRYDLSQQEDTQGISDVSASVLESLAGHLLAVLPISETTFLRKLSIEGESFSPISMNRSERSGRKRGGVRSRVQRSCRVRRAFIEPDIEILIGTNSIQNHNLVFRIAGREDLWFHAREIPGSHIIARRTNGVEITSSDPDYDHIIGSCGMLAAFFSKGRESGRVVVQYTNRKYLKKPGTFVPGLVIVTREETISSIPCIPDGMDLDLIIQ</sequence>
<accession>A0A2N1PUJ5</accession>
<dbReference type="GO" id="GO:0072344">
    <property type="term" value="P:rescue of stalled ribosome"/>
    <property type="evidence" value="ECO:0007669"/>
    <property type="project" value="TreeGrafter"/>
</dbReference>
<comment type="caution">
    <text evidence="1">The sequence shown here is derived from an EMBL/GenBank/DDBJ whole genome shotgun (WGS) entry which is preliminary data.</text>
</comment>
<dbReference type="Proteomes" id="UP000233256">
    <property type="component" value="Unassembled WGS sequence"/>
</dbReference>
<dbReference type="EMBL" id="PGXC01000001">
    <property type="protein sequence ID" value="PKK91976.1"/>
    <property type="molecule type" value="Genomic_DNA"/>
</dbReference>
<dbReference type="PANTHER" id="PTHR15239">
    <property type="entry name" value="NUCLEAR EXPORT MEDIATOR FACTOR NEMF"/>
    <property type="match status" value="1"/>
</dbReference>
<evidence type="ECO:0000313" key="2">
    <source>
        <dbReference type="Proteomes" id="UP000233256"/>
    </source>
</evidence>
<dbReference type="PANTHER" id="PTHR15239:SF6">
    <property type="entry name" value="RIBOSOME QUALITY CONTROL COMPLEX SUBUNIT NEMF"/>
    <property type="match status" value="1"/>
</dbReference>
<gene>
    <name evidence="1" type="ORF">CVV64_00735</name>
</gene>
<dbReference type="GO" id="GO:0043023">
    <property type="term" value="F:ribosomal large subunit binding"/>
    <property type="evidence" value="ECO:0007669"/>
    <property type="project" value="TreeGrafter"/>
</dbReference>
<evidence type="ECO:0000313" key="1">
    <source>
        <dbReference type="EMBL" id="PKK91976.1"/>
    </source>
</evidence>
<dbReference type="Gene3D" id="2.30.310.10">
    <property type="entry name" value="ibrinogen binding protein from staphylococcus aureus domain"/>
    <property type="match status" value="1"/>
</dbReference>